<keyword evidence="3" id="KW-1185">Reference proteome</keyword>
<feature type="compositionally biased region" description="Low complexity" evidence="1">
    <location>
        <begin position="270"/>
        <end position="285"/>
    </location>
</feature>
<feature type="region of interest" description="Disordered" evidence="1">
    <location>
        <begin position="59"/>
        <end position="82"/>
    </location>
</feature>
<feature type="compositionally biased region" description="Polar residues" evidence="1">
    <location>
        <begin position="300"/>
        <end position="309"/>
    </location>
</feature>
<feature type="compositionally biased region" description="Polar residues" evidence="1">
    <location>
        <begin position="325"/>
        <end position="373"/>
    </location>
</feature>
<dbReference type="OrthoDB" id="10617720at2759"/>
<dbReference type="EMBL" id="ML122299">
    <property type="protein sequence ID" value="RPD55058.1"/>
    <property type="molecule type" value="Genomic_DNA"/>
</dbReference>
<feature type="compositionally biased region" description="Low complexity" evidence="1">
    <location>
        <begin position="60"/>
        <end position="74"/>
    </location>
</feature>
<accession>A0A5C2RTK5</accession>
<feature type="region of interest" description="Disordered" evidence="1">
    <location>
        <begin position="259"/>
        <end position="405"/>
    </location>
</feature>
<proteinExistence type="predicted"/>
<protein>
    <submittedName>
        <fullName evidence="2">Uncharacterized protein</fullName>
    </submittedName>
</protein>
<evidence type="ECO:0000313" key="2">
    <source>
        <dbReference type="EMBL" id="RPD55058.1"/>
    </source>
</evidence>
<reference evidence="2" key="1">
    <citation type="journal article" date="2018" name="Genome Biol. Evol.">
        <title>Genomics and development of Lentinus tigrinus, a white-rot wood-decaying mushroom with dimorphic fruiting bodies.</title>
        <authorList>
            <person name="Wu B."/>
            <person name="Xu Z."/>
            <person name="Knudson A."/>
            <person name="Carlson A."/>
            <person name="Chen N."/>
            <person name="Kovaka S."/>
            <person name="LaButti K."/>
            <person name="Lipzen A."/>
            <person name="Pennachio C."/>
            <person name="Riley R."/>
            <person name="Schakwitz W."/>
            <person name="Umezawa K."/>
            <person name="Ohm R.A."/>
            <person name="Grigoriev I.V."/>
            <person name="Nagy L.G."/>
            <person name="Gibbons J."/>
            <person name="Hibbett D."/>
        </authorList>
    </citation>
    <scope>NUCLEOTIDE SEQUENCE [LARGE SCALE GENOMIC DNA]</scope>
    <source>
        <strain evidence="2">ALCF2SS1-6</strain>
    </source>
</reference>
<feature type="region of interest" description="Disordered" evidence="1">
    <location>
        <begin position="465"/>
        <end position="486"/>
    </location>
</feature>
<organism evidence="2 3">
    <name type="scientific">Lentinus tigrinus ALCF2SS1-6</name>
    <dbReference type="NCBI Taxonomy" id="1328759"/>
    <lineage>
        <taxon>Eukaryota</taxon>
        <taxon>Fungi</taxon>
        <taxon>Dikarya</taxon>
        <taxon>Basidiomycota</taxon>
        <taxon>Agaricomycotina</taxon>
        <taxon>Agaricomycetes</taxon>
        <taxon>Polyporales</taxon>
        <taxon>Polyporaceae</taxon>
        <taxon>Lentinus</taxon>
    </lineage>
</organism>
<sequence length="542" mass="59203">MHTHSAGPISLPALTQPAPGLSPNVHLAVLRRRVPHLFNTPRHRQRSRQKTNAIHFFHMSSSSSSPLNPAAQAGPAPPATPSTRDIIEGWIRELKRDSTGSTLPTPVSAETIISHIRSTRTDSSTGLPVRAALEGNIALLRKLYEAADAYIDPDSIDGMDVVLRFSTKDGVEQLIQRNVIPKVSRFPDVLKDLAKDLWGIVGALVPPDSLSGKADELEGDVDKLFSGILAGIVRYSAANSSLSMYGSLSEEIRNQQDWEAGAAQHAANQSDWSSSDDSNGSSGTGVLHFQQTLLGPPPLQASSVGNSHAPSDAAAKGQTPPPHSPTSDAPSSPHSNPPSEIGSARSSDFNGSRIQAQSSPRRSLAPLNSNQTRARSHSPKLGATHVDDNVLVRKGSRQSSRSRSGSIPVDINEVLVSTIQKELAKKDAQMTQREVVFQLQEELKRVRELAKVQIAHVTASLEKEQRERERERATFQEQTASLERERERERAMLQEERERERTMLQEQIASLKQQLKEGDKLRTELTRDLVAALKDARTKNVA</sequence>
<evidence type="ECO:0000256" key="1">
    <source>
        <dbReference type="SAM" id="MobiDB-lite"/>
    </source>
</evidence>
<dbReference type="AlphaFoldDB" id="A0A5C2RTK5"/>
<feature type="compositionally biased region" description="Basic and acidic residues" evidence="1">
    <location>
        <begin position="465"/>
        <end position="474"/>
    </location>
</feature>
<dbReference type="Proteomes" id="UP000313359">
    <property type="component" value="Unassembled WGS sequence"/>
</dbReference>
<evidence type="ECO:0000313" key="3">
    <source>
        <dbReference type="Proteomes" id="UP000313359"/>
    </source>
</evidence>
<name>A0A5C2RTK5_9APHY</name>
<gene>
    <name evidence="2" type="ORF">L227DRAFT_603779</name>
</gene>